<keyword evidence="5" id="KW-0677">Repeat</keyword>
<evidence type="ECO:0000256" key="9">
    <source>
        <dbReference type="ARBA" id="ARBA00023136"/>
    </source>
</evidence>
<keyword evidence="3 11" id="KW-0813">Transport</keyword>
<keyword evidence="8" id="KW-0496">Mitochondrion</keyword>
<evidence type="ECO:0000256" key="8">
    <source>
        <dbReference type="ARBA" id="ARBA00023128"/>
    </source>
</evidence>
<evidence type="ECO:0000256" key="11">
    <source>
        <dbReference type="RuleBase" id="RU000488"/>
    </source>
</evidence>
<sequence>MSERDASYAAAAARAAPSPSLQPVPAVPPFIGRPLPPLKPSPTVKRNAKWYHGGVASAMAVCFTHPFDLVKVQLQTQQEGKLKIIPLTKSIVKRDGILALYNGISASLLRQLTYSTARFGIYEALRPKDAGKNLSFAMKCLTAGAAGGFGGFVGAPADLINVRMQNDSKLPVQARRNYKNALEGLVRVSRQEGVAALWRGSSMVVVRAVLMTIGQLSFYDQVKQMLLLLPLFKDTVSTHLLASSIAAGAATTITLPVDVMKTRLQNAKPGEYKSAMDCFRQTLRIDGPMGFFRGYIPAFVRLGPQTILTFLFLEQIRLRFGTPVA</sequence>
<dbReference type="FunFam" id="1.50.40.10:FF:000009">
    <property type="entry name" value="Mitochondrial 2-oxoglutarate/malate carrier protein"/>
    <property type="match status" value="1"/>
</dbReference>
<dbReference type="InterPro" id="IPR050391">
    <property type="entry name" value="Mito_Metabolite_Transporter"/>
</dbReference>
<dbReference type="OrthoDB" id="448427at2759"/>
<keyword evidence="4 10" id="KW-0812">Transmembrane</keyword>
<dbReference type="GO" id="GO:0005743">
    <property type="term" value="C:mitochondrial inner membrane"/>
    <property type="evidence" value="ECO:0007669"/>
    <property type="project" value="UniProtKB-SubCell"/>
</dbReference>
<comment type="subcellular location">
    <subcellularLocation>
        <location evidence="1">Mitochondrion inner membrane</location>
        <topology evidence="1">Multi-pass membrane protein</topology>
    </subcellularLocation>
</comment>
<evidence type="ECO:0000256" key="1">
    <source>
        <dbReference type="ARBA" id="ARBA00004448"/>
    </source>
</evidence>
<reference evidence="13 14" key="1">
    <citation type="journal article" date="2016" name="Nat. Commun.">
        <title>Extremotolerant tardigrade genome and improved radiotolerance of human cultured cells by tardigrade-unique protein.</title>
        <authorList>
            <person name="Hashimoto T."/>
            <person name="Horikawa D.D."/>
            <person name="Saito Y."/>
            <person name="Kuwahara H."/>
            <person name="Kozuka-Hata H."/>
            <person name="Shin-I T."/>
            <person name="Minakuchi Y."/>
            <person name="Ohishi K."/>
            <person name="Motoyama A."/>
            <person name="Aizu T."/>
            <person name="Enomoto A."/>
            <person name="Kondo K."/>
            <person name="Tanaka S."/>
            <person name="Hara Y."/>
            <person name="Koshikawa S."/>
            <person name="Sagara H."/>
            <person name="Miura T."/>
            <person name="Yokobori S."/>
            <person name="Miyagawa K."/>
            <person name="Suzuki Y."/>
            <person name="Kubo T."/>
            <person name="Oyama M."/>
            <person name="Kohara Y."/>
            <person name="Fujiyama A."/>
            <person name="Arakawa K."/>
            <person name="Katayama T."/>
            <person name="Toyoda A."/>
            <person name="Kunieda T."/>
        </authorList>
    </citation>
    <scope>NUCLEOTIDE SEQUENCE [LARGE SCALE GENOMIC DNA]</scope>
    <source>
        <strain evidence="13 14">YOKOZUNA-1</strain>
    </source>
</reference>
<evidence type="ECO:0000313" key="13">
    <source>
        <dbReference type="EMBL" id="GAV09445.1"/>
    </source>
</evidence>
<dbReference type="SUPFAM" id="SSF103506">
    <property type="entry name" value="Mitochondrial carrier"/>
    <property type="match status" value="1"/>
</dbReference>
<evidence type="ECO:0000256" key="3">
    <source>
        <dbReference type="ARBA" id="ARBA00022448"/>
    </source>
</evidence>
<evidence type="ECO:0000256" key="4">
    <source>
        <dbReference type="ARBA" id="ARBA00022692"/>
    </source>
</evidence>
<gene>
    <name evidence="13" type="primary">RvY_18990</name>
    <name evidence="13" type="synonym">RvY_18990.1</name>
    <name evidence="13" type="ORF">RvY_18990-1</name>
</gene>
<comment type="caution">
    <text evidence="13">The sequence shown here is derived from an EMBL/GenBank/DDBJ whole genome shotgun (WGS) entry which is preliminary data.</text>
</comment>
<dbReference type="Proteomes" id="UP000186922">
    <property type="component" value="Unassembled WGS sequence"/>
</dbReference>
<feature type="repeat" description="Solcar" evidence="10">
    <location>
        <begin position="44"/>
        <end position="128"/>
    </location>
</feature>
<dbReference type="PANTHER" id="PTHR45618">
    <property type="entry name" value="MITOCHONDRIAL DICARBOXYLATE CARRIER-RELATED"/>
    <property type="match status" value="1"/>
</dbReference>
<feature type="compositionally biased region" description="Low complexity" evidence="12">
    <location>
        <begin position="7"/>
        <end position="19"/>
    </location>
</feature>
<evidence type="ECO:0000256" key="6">
    <source>
        <dbReference type="ARBA" id="ARBA00022792"/>
    </source>
</evidence>
<evidence type="ECO:0000256" key="5">
    <source>
        <dbReference type="ARBA" id="ARBA00022737"/>
    </source>
</evidence>
<dbReference type="EMBL" id="BDGG01000022">
    <property type="protein sequence ID" value="GAV09445.1"/>
    <property type="molecule type" value="Genomic_DNA"/>
</dbReference>
<organism evidence="13 14">
    <name type="scientific">Ramazzottius varieornatus</name>
    <name type="common">Water bear</name>
    <name type="synonym">Tardigrade</name>
    <dbReference type="NCBI Taxonomy" id="947166"/>
    <lineage>
        <taxon>Eukaryota</taxon>
        <taxon>Metazoa</taxon>
        <taxon>Ecdysozoa</taxon>
        <taxon>Tardigrada</taxon>
        <taxon>Eutardigrada</taxon>
        <taxon>Parachela</taxon>
        <taxon>Hypsibioidea</taxon>
        <taxon>Ramazzottiidae</taxon>
        <taxon>Ramazzottius</taxon>
    </lineage>
</organism>
<dbReference type="AlphaFoldDB" id="A0A1D1W7S7"/>
<evidence type="ECO:0000256" key="7">
    <source>
        <dbReference type="ARBA" id="ARBA00022989"/>
    </source>
</evidence>
<keyword evidence="7" id="KW-1133">Transmembrane helix</keyword>
<feature type="region of interest" description="Disordered" evidence="12">
    <location>
        <begin position="1"/>
        <end position="21"/>
    </location>
</feature>
<dbReference type="Gene3D" id="1.50.40.10">
    <property type="entry name" value="Mitochondrial carrier domain"/>
    <property type="match status" value="1"/>
</dbReference>
<keyword evidence="6" id="KW-0999">Mitochondrion inner membrane</keyword>
<feature type="repeat" description="Solcar" evidence="10">
    <location>
        <begin position="134"/>
        <end position="225"/>
    </location>
</feature>
<dbReference type="InterPro" id="IPR023395">
    <property type="entry name" value="MCP_dom_sf"/>
</dbReference>
<comment type="similarity">
    <text evidence="2 11">Belongs to the mitochondrial carrier (TC 2.A.29) family.</text>
</comment>
<evidence type="ECO:0000313" key="14">
    <source>
        <dbReference type="Proteomes" id="UP000186922"/>
    </source>
</evidence>
<feature type="repeat" description="Solcar" evidence="10">
    <location>
        <begin position="234"/>
        <end position="319"/>
    </location>
</feature>
<evidence type="ECO:0000256" key="12">
    <source>
        <dbReference type="SAM" id="MobiDB-lite"/>
    </source>
</evidence>
<evidence type="ECO:0000256" key="10">
    <source>
        <dbReference type="PROSITE-ProRule" id="PRU00282"/>
    </source>
</evidence>
<dbReference type="Pfam" id="PF00153">
    <property type="entry name" value="Mito_carr"/>
    <property type="match status" value="3"/>
</dbReference>
<accession>A0A1D1W7S7</accession>
<name>A0A1D1W7S7_RAMVA</name>
<dbReference type="PROSITE" id="PS50920">
    <property type="entry name" value="SOLCAR"/>
    <property type="match status" value="3"/>
</dbReference>
<evidence type="ECO:0000256" key="2">
    <source>
        <dbReference type="ARBA" id="ARBA00006375"/>
    </source>
</evidence>
<keyword evidence="14" id="KW-1185">Reference proteome</keyword>
<keyword evidence="9 10" id="KW-0472">Membrane</keyword>
<dbReference type="InterPro" id="IPR018108">
    <property type="entry name" value="MCP_transmembrane"/>
</dbReference>
<protein>
    <submittedName>
        <fullName evidence="13">Uncharacterized protein</fullName>
    </submittedName>
</protein>
<proteinExistence type="inferred from homology"/>